<accession>A0A067SWA5</accession>
<sequence length="271" mass="31116">MSSSRSNEYRPPRKVEYFETPQEILGAVYDAILDHQKVWETSGTIHSNVNPDILYLGCSSPTSRERGFLKATKNQTFKNPMFQSVMALSNSILGRQTYPLDYLDDLESFYYIIAWFSMAYTGPGKRRPRSDLPDVLACWTSDPFSREAVLEKEAMLFGGGFGFGNVCSFFGGYTMERLLQGLHSILRGRYLEKLAFGRVMTWEEMNMAAQVAYTDFLWELQVTMKMLDGMDSNKRSLSLIVSHGGLFPEDLDVLVERYKAMGYEFEEEEDW</sequence>
<organism evidence="1 2">
    <name type="scientific">Galerina marginata (strain CBS 339.88)</name>
    <dbReference type="NCBI Taxonomy" id="685588"/>
    <lineage>
        <taxon>Eukaryota</taxon>
        <taxon>Fungi</taxon>
        <taxon>Dikarya</taxon>
        <taxon>Basidiomycota</taxon>
        <taxon>Agaricomycotina</taxon>
        <taxon>Agaricomycetes</taxon>
        <taxon>Agaricomycetidae</taxon>
        <taxon>Agaricales</taxon>
        <taxon>Agaricineae</taxon>
        <taxon>Strophariaceae</taxon>
        <taxon>Galerina</taxon>
    </lineage>
</organism>
<reference evidence="2" key="1">
    <citation type="journal article" date="2014" name="Proc. Natl. Acad. Sci. U.S.A.">
        <title>Extensive sampling of basidiomycete genomes demonstrates inadequacy of the white-rot/brown-rot paradigm for wood decay fungi.</title>
        <authorList>
            <person name="Riley R."/>
            <person name="Salamov A.A."/>
            <person name="Brown D.W."/>
            <person name="Nagy L.G."/>
            <person name="Floudas D."/>
            <person name="Held B.W."/>
            <person name="Levasseur A."/>
            <person name="Lombard V."/>
            <person name="Morin E."/>
            <person name="Otillar R."/>
            <person name="Lindquist E.A."/>
            <person name="Sun H."/>
            <person name="LaButti K.M."/>
            <person name="Schmutz J."/>
            <person name="Jabbour D."/>
            <person name="Luo H."/>
            <person name="Baker S.E."/>
            <person name="Pisabarro A.G."/>
            <person name="Walton J.D."/>
            <person name="Blanchette R.A."/>
            <person name="Henrissat B."/>
            <person name="Martin F."/>
            <person name="Cullen D."/>
            <person name="Hibbett D.S."/>
            <person name="Grigoriev I.V."/>
        </authorList>
    </citation>
    <scope>NUCLEOTIDE SEQUENCE [LARGE SCALE GENOMIC DNA]</scope>
    <source>
        <strain evidence="2">CBS 339.88</strain>
    </source>
</reference>
<dbReference type="EMBL" id="KL142394">
    <property type="protein sequence ID" value="KDR71038.1"/>
    <property type="molecule type" value="Genomic_DNA"/>
</dbReference>
<evidence type="ECO:0000313" key="1">
    <source>
        <dbReference type="EMBL" id="KDR71038.1"/>
    </source>
</evidence>
<evidence type="ECO:0000313" key="2">
    <source>
        <dbReference type="Proteomes" id="UP000027222"/>
    </source>
</evidence>
<dbReference type="OrthoDB" id="5569250at2759"/>
<dbReference type="AlphaFoldDB" id="A0A067SWA5"/>
<name>A0A067SWA5_GALM3</name>
<dbReference type="HOGENOM" id="CLU_1046049_0_0_1"/>
<gene>
    <name evidence="1" type="ORF">GALMADRAFT_229701</name>
</gene>
<protein>
    <recommendedName>
        <fullName evidence="3">Fungal-type protein kinase domain-containing protein</fullName>
    </recommendedName>
</protein>
<dbReference type="Proteomes" id="UP000027222">
    <property type="component" value="Unassembled WGS sequence"/>
</dbReference>
<proteinExistence type="predicted"/>
<evidence type="ECO:0008006" key="3">
    <source>
        <dbReference type="Google" id="ProtNLM"/>
    </source>
</evidence>
<keyword evidence="2" id="KW-1185">Reference proteome</keyword>